<name>A0A1M4ZAQ5_9BACE</name>
<dbReference type="AlphaFoldDB" id="A0A1M4ZAQ5"/>
<dbReference type="PANTHER" id="PTHR22916">
    <property type="entry name" value="GLYCOSYLTRANSFERASE"/>
    <property type="match status" value="1"/>
</dbReference>
<dbReference type="OrthoDB" id="1114838at2"/>
<dbReference type="SUPFAM" id="SSF53448">
    <property type="entry name" value="Nucleotide-diphospho-sugar transferases"/>
    <property type="match status" value="1"/>
</dbReference>
<organism evidence="2 3">
    <name type="scientific">Bacteroides faecichinchillae</name>
    <dbReference type="NCBI Taxonomy" id="871325"/>
    <lineage>
        <taxon>Bacteria</taxon>
        <taxon>Pseudomonadati</taxon>
        <taxon>Bacteroidota</taxon>
        <taxon>Bacteroidia</taxon>
        <taxon>Bacteroidales</taxon>
        <taxon>Bacteroidaceae</taxon>
        <taxon>Bacteroides</taxon>
    </lineage>
</organism>
<evidence type="ECO:0000313" key="3">
    <source>
        <dbReference type="Proteomes" id="UP000184436"/>
    </source>
</evidence>
<evidence type="ECO:0000313" key="2">
    <source>
        <dbReference type="EMBL" id="SHF15121.1"/>
    </source>
</evidence>
<reference evidence="2 3" key="1">
    <citation type="submission" date="2016-11" db="EMBL/GenBank/DDBJ databases">
        <authorList>
            <person name="Jaros S."/>
            <person name="Januszkiewicz K."/>
            <person name="Wedrychowicz H."/>
        </authorList>
    </citation>
    <scope>NUCLEOTIDE SEQUENCE [LARGE SCALE GENOMIC DNA]</scope>
    <source>
        <strain evidence="2 3">DSM 26883</strain>
    </source>
</reference>
<dbReference type="Gene3D" id="3.90.550.10">
    <property type="entry name" value="Spore Coat Polysaccharide Biosynthesis Protein SpsA, Chain A"/>
    <property type="match status" value="1"/>
</dbReference>
<feature type="domain" description="Glycosyltransferase 2-like" evidence="1">
    <location>
        <begin position="8"/>
        <end position="71"/>
    </location>
</feature>
<protein>
    <submittedName>
        <fullName evidence="2">Glycosyl transferase family 2</fullName>
    </submittedName>
</protein>
<proteinExistence type="predicted"/>
<dbReference type="InterPro" id="IPR029044">
    <property type="entry name" value="Nucleotide-diphossugar_trans"/>
</dbReference>
<dbReference type="InterPro" id="IPR001173">
    <property type="entry name" value="Glyco_trans_2-like"/>
</dbReference>
<dbReference type="GO" id="GO:0016758">
    <property type="term" value="F:hexosyltransferase activity"/>
    <property type="evidence" value="ECO:0007669"/>
    <property type="project" value="UniProtKB-ARBA"/>
</dbReference>
<dbReference type="Pfam" id="PF00535">
    <property type="entry name" value="Glycos_transf_2"/>
    <property type="match status" value="1"/>
</dbReference>
<keyword evidence="2" id="KW-0808">Transferase</keyword>
<sequence>MNKTIKVSILIPAYNVEAYIDECLISVRQQTLDEVEIIVADDGSTDATLQHIERHAAMDARIRLLHLPHRGFTYTKCFA</sequence>
<evidence type="ECO:0000259" key="1">
    <source>
        <dbReference type="Pfam" id="PF00535"/>
    </source>
</evidence>
<dbReference type="RefSeq" id="WP_136498352.1">
    <property type="nucleotide sequence ID" value="NZ_FQVD01000012.1"/>
</dbReference>
<keyword evidence="3" id="KW-1185">Reference proteome</keyword>
<dbReference type="CDD" id="cd00761">
    <property type="entry name" value="Glyco_tranf_GTA_type"/>
    <property type="match status" value="1"/>
</dbReference>
<dbReference type="EMBL" id="FQVD01000012">
    <property type="protein sequence ID" value="SHF15121.1"/>
    <property type="molecule type" value="Genomic_DNA"/>
</dbReference>
<accession>A0A1M4ZAQ5</accession>
<dbReference type="STRING" id="871325.SAMN05444349_11243"/>
<dbReference type="Proteomes" id="UP000184436">
    <property type="component" value="Unassembled WGS sequence"/>
</dbReference>
<gene>
    <name evidence="2" type="ORF">SAMN05444349_11243</name>
</gene>